<evidence type="ECO:0000313" key="2">
    <source>
        <dbReference type="EMBL" id="GGN36766.1"/>
    </source>
</evidence>
<feature type="region of interest" description="Disordered" evidence="1">
    <location>
        <begin position="106"/>
        <end position="133"/>
    </location>
</feature>
<feature type="region of interest" description="Disordered" evidence="1">
    <location>
        <begin position="1"/>
        <end position="87"/>
    </location>
</feature>
<feature type="compositionally biased region" description="Polar residues" evidence="1">
    <location>
        <begin position="14"/>
        <end position="27"/>
    </location>
</feature>
<name>A0ABQ2J3W7_9ACTN</name>
<feature type="compositionally biased region" description="Gly residues" evidence="1">
    <location>
        <begin position="1"/>
        <end position="12"/>
    </location>
</feature>
<protein>
    <recommendedName>
        <fullName evidence="4">Lipoprotein</fullName>
    </recommendedName>
</protein>
<organism evidence="2 3">
    <name type="scientific">Streptomyces kronopolitis</name>
    <dbReference type="NCBI Taxonomy" id="1612435"/>
    <lineage>
        <taxon>Bacteria</taxon>
        <taxon>Bacillati</taxon>
        <taxon>Actinomycetota</taxon>
        <taxon>Actinomycetes</taxon>
        <taxon>Kitasatosporales</taxon>
        <taxon>Streptomycetaceae</taxon>
        <taxon>Streptomyces</taxon>
    </lineage>
</organism>
<proteinExistence type="predicted"/>
<dbReference type="Proteomes" id="UP000600080">
    <property type="component" value="Unassembled WGS sequence"/>
</dbReference>
<evidence type="ECO:0008006" key="4">
    <source>
        <dbReference type="Google" id="ProtNLM"/>
    </source>
</evidence>
<evidence type="ECO:0000313" key="3">
    <source>
        <dbReference type="Proteomes" id="UP000600080"/>
    </source>
</evidence>
<feature type="compositionally biased region" description="Basic residues" evidence="1">
    <location>
        <begin position="78"/>
        <end position="87"/>
    </location>
</feature>
<gene>
    <name evidence="2" type="ORF">GCM10012285_10820</name>
</gene>
<accession>A0ABQ2J3W7</accession>
<dbReference type="EMBL" id="BMND01000003">
    <property type="protein sequence ID" value="GGN36766.1"/>
    <property type="molecule type" value="Genomic_DNA"/>
</dbReference>
<feature type="compositionally biased region" description="Basic and acidic residues" evidence="1">
    <location>
        <begin position="39"/>
        <end position="55"/>
    </location>
</feature>
<keyword evidence="3" id="KW-1185">Reference proteome</keyword>
<reference evidence="3" key="1">
    <citation type="journal article" date="2019" name="Int. J. Syst. Evol. Microbiol.">
        <title>The Global Catalogue of Microorganisms (GCM) 10K type strain sequencing project: providing services to taxonomists for standard genome sequencing and annotation.</title>
        <authorList>
            <consortium name="The Broad Institute Genomics Platform"/>
            <consortium name="The Broad Institute Genome Sequencing Center for Infectious Disease"/>
            <person name="Wu L."/>
            <person name="Ma J."/>
        </authorList>
    </citation>
    <scope>NUCLEOTIDE SEQUENCE [LARGE SCALE GENOMIC DNA]</scope>
    <source>
        <strain evidence="3">CGMCC 4.7323</strain>
    </source>
</reference>
<evidence type="ECO:0000256" key="1">
    <source>
        <dbReference type="SAM" id="MobiDB-lite"/>
    </source>
</evidence>
<feature type="compositionally biased region" description="Low complexity" evidence="1">
    <location>
        <begin position="106"/>
        <end position="123"/>
    </location>
</feature>
<sequence>MSGDTGVIGGLMGTYTSARATGGTPSDPNGGLTHNDGGPIRDDDGSPARDHDGSRTHSQHGSRTHNAARGASASLPRPGRRPRTRHRAAGLAAAVLALSLPLSACSSDGASGAPSDTADSSAPSPSPTPSVDRATYRHILTGALEPLNRALRAVDDAHEGSALNTALDAASSRADSAADTLQMAATPGDASPANTQLVSALRALGQDLKSARGDGGRCATAPRVELGKAQSPHSLTSAGHALTALGYDTSVHLPRTERAEHRRLTNGALVHDGSRAGLGRLTVRNGTARDAVVALTRGKHTAFSVYVRHGSNATIRNVNSGSYTVYFTTGEDWSSRKSSFTRECSFEKFDDQAHFKTVRVTGGTQYTVLTFTLNKVVGGNATTSTVPPAEFPS</sequence>
<comment type="caution">
    <text evidence="2">The sequence shown here is derived from an EMBL/GenBank/DDBJ whole genome shotgun (WGS) entry which is preliminary data.</text>
</comment>